<protein>
    <submittedName>
        <fullName evidence="2">Uncharacterized protein</fullName>
    </submittedName>
</protein>
<keyword evidence="1" id="KW-0472">Membrane</keyword>
<feature type="transmembrane region" description="Helical" evidence="1">
    <location>
        <begin position="6"/>
        <end position="23"/>
    </location>
</feature>
<accession>B0S4D6</accession>
<dbReference type="AlphaFoldDB" id="B0S4D6"/>
<evidence type="ECO:0000313" key="2">
    <source>
        <dbReference type="EMBL" id="BAG09127.1"/>
    </source>
</evidence>
<proteinExistence type="predicted"/>
<dbReference type="KEGG" id="fma:FMG_P0078"/>
<evidence type="ECO:0000313" key="3">
    <source>
        <dbReference type="Proteomes" id="UP000001319"/>
    </source>
</evidence>
<gene>
    <name evidence="2" type="ordered locus">FMG_P0078</name>
</gene>
<dbReference type="HOGENOM" id="CLU_1426064_0_0_9"/>
<feature type="transmembrane region" description="Helical" evidence="1">
    <location>
        <begin position="35"/>
        <end position="52"/>
    </location>
</feature>
<dbReference type="Proteomes" id="UP000001319">
    <property type="component" value="Plasmid pFMC"/>
</dbReference>
<dbReference type="RefSeq" id="WP_012289890.1">
    <property type="nucleotide sequence ID" value="NC_010371.1"/>
</dbReference>
<evidence type="ECO:0000256" key="1">
    <source>
        <dbReference type="SAM" id="Phobius"/>
    </source>
</evidence>
<reference evidence="2 3" key="1">
    <citation type="journal article" date="2008" name="DNA Res.">
        <title>Complete genome sequence of Finegoldia magna, an anaerobic opportunistic pathogen.</title>
        <authorList>
            <person name="Goto T."/>
            <person name="Yamashita A."/>
            <person name="Hirakawa H."/>
            <person name="Matsutani M."/>
            <person name="Todo K."/>
            <person name="Ohshima K."/>
            <person name="Toh H."/>
            <person name="Miyamoto K."/>
            <person name="Kuhara S."/>
            <person name="Hattori M."/>
            <person name="Shimizu T."/>
            <person name="Akimoto S."/>
        </authorList>
    </citation>
    <scope>NUCLEOTIDE SEQUENCE [LARGE SCALE GENOMIC DNA]</scope>
    <source>
        <strain evidence="3">ATCC 29328 / DSM 20472 / WAL 2508</strain>
        <plasmid evidence="2 3">pFMC</plasmid>
    </source>
</reference>
<keyword evidence="2" id="KW-0614">Plasmid</keyword>
<keyword evidence="1" id="KW-0812">Transmembrane</keyword>
<geneLocation type="plasmid" evidence="2 3">
    <name>pFMC</name>
</geneLocation>
<keyword evidence="3" id="KW-1185">Reference proteome</keyword>
<keyword evidence="1" id="KW-1133">Transmembrane helix</keyword>
<sequence>MGKYQIIMIALWILLVIILGYDLKRWIQGNYNYHVLRIFVVILLVIGIIYDAKCWDDSREQQNAKKFNQHFEIERADEKYITKFQQEFLQNIIDVKMKNNKSKQITLMPLNNKGYISLDIQTNQFEELETNHYFKRNKEKFKKSLKNNPIKTETLIKILKNDLNDDFAVTQETIKESNGVENQWIVISWK</sequence>
<name>B0S4D6_FINM2</name>
<organism evidence="2 3">
    <name type="scientific">Finegoldia magna (strain ATCC 29328 / DSM 20472 / WAL 2508)</name>
    <name type="common">Peptostreptococcus magnus</name>
    <dbReference type="NCBI Taxonomy" id="334413"/>
    <lineage>
        <taxon>Bacteria</taxon>
        <taxon>Bacillati</taxon>
        <taxon>Bacillota</taxon>
        <taxon>Tissierellia</taxon>
        <taxon>Tissierellales</taxon>
        <taxon>Peptoniphilaceae</taxon>
        <taxon>Finegoldia</taxon>
    </lineage>
</organism>
<dbReference type="EMBL" id="AP008972">
    <property type="protein sequence ID" value="BAG09127.1"/>
    <property type="molecule type" value="Genomic_DNA"/>
</dbReference>